<feature type="transmembrane region" description="Helical" evidence="7">
    <location>
        <begin position="128"/>
        <end position="153"/>
    </location>
</feature>
<evidence type="ECO:0000256" key="7">
    <source>
        <dbReference type="SAM" id="Phobius"/>
    </source>
</evidence>
<dbReference type="GO" id="GO:0016887">
    <property type="term" value="F:ATP hydrolysis activity"/>
    <property type="evidence" value="ECO:0007669"/>
    <property type="project" value="InterPro"/>
</dbReference>
<proteinExistence type="predicted"/>
<dbReference type="SUPFAM" id="SSF52540">
    <property type="entry name" value="P-loop containing nucleoside triphosphate hydrolases"/>
    <property type="match status" value="1"/>
</dbReference>
<evidence type="ECO:0000256" key="5">
    <source>
        <dbReference type="ARBA" id="ARBA00022989"/>
    </source>
</evidence>
<dbReference type="PANTHER" id="PTHR43394">
    <property type="entry name" value="ATP-DEPENDENT PERMEASE MDL1, MITOCHONDRIAL"/>
    <property type="match status" value="1"/>
</dbReference>
<evidence type="ECO:0000256" key="3">
    <source>
        <dbReference type="ARBA" id="ARBA00022741"/>
    </source>
</evidence>
<dbReference type="InterPro" id="IPR017871">
    <property type="entry name" value="ABC_transporter-like_CS"/>
</dbReference>
<dbReference type="InterPro" id="IPR039421">
    <property type="entry name" value="Type_1_exporter"/>
</dbReference>
<evidence type="ECO:0000313" key="10">
    <source>
        <dbReference type="EMBL" id="VAW41042.1"/>
    </source>
</evidence>
<dbReference type="Pfam" id="PF00664">
    <property type="entry name" value="ABC_membrane"/>
    <property type="match status" value="1"/>
</dbReference>
<evidence type="ECO:0000256" key="6">
    <source>
        <dbReference type="ARBA" id="ARBA00023136"/>
    </source>
</evidence>
<dbReference type="Gene3D" id="3.40.50.300">
    <property type="entry name" value="P-loop containing nucleotide triphosphate hydrolases"/>
    <property type="match status" value="2"/>
</dbReference>
<dbReference type="GO" id="GO:0005524">
    <property type="term" value="F:ATP binding"/>
    <property type="evidence" value="ECO:0007669"/>
    <property type="project" value="UniProtKB-KW"/>
</dbReference>
<dbReference type="AlphaFoldDB" id="A0A3B0VPL3"/>
<feature type="transmembrane region" description="Helical" evidence="7">
    <location>
        <begin position="21"/>
        <end position="37"/>
    </location>
</feature>
<dbReference type="CDD" id="cd07346">
    <property type="entry name" value="ABC_6TM_exporters"/>
    <property type="match status" value="1"/>
</dbReference>
<feature type="transmembrane region" description="Helical" evidence="7">
    <location>
        <begin position="159"/>
        <end position="178"/>
    </location>
</feature>
<reference evidence="10" key="1">
    <citation type="submission" date="2018-06" db="EMBL/GenBank/DDBJ databases">
        <authorList>
            <person name="Zhirakovskaya E."/>
        </authorList>
    </citation>
    <scope>NUCLEOTIDE SEQUENCE</scope>
</reference>
<evidence type="ECO:0000259" key="8">
    <source>
        <dbReference type="PROSITE" id="PS50893"/>
    </source>
</evidence>
<dbReference type="Gene3D" id="1.20.1560.10">
    <property type="entry name" value="ABC transporter type 1, transmembrane domain"/>
    <property type="match status" value="1"/>
</dbReference>
<dbReference type="PROSITE" id="PS00211">
    <property type="entry name" value="ABC_TRANSPORTER_1"/>
    <property type="match status" value="1"/>
</dbReference>
<evidence type="ECO:0000256" key="2">
    <source>
        <dbReference type="ARBA" id="ARBA00022692"/>
    </source>
</evidence>
<gene>
    <name evidence="10" type="ORF">MNBD_DELTA04-1721</name>
</gene>
<dbReference type="PROSITE" id="PS50929">
    <property type="entry name" value="ABC_TM1F"/>
    <property type="match status" value="1"/>
</dbReference>
<evidence type="ECO:0000259" key="9">
    <source>
        <dbReference type="PROSITE" id="PS50929"/>
    </source>
</evidence>
<dbReference type="PANTHER" id="PTHR43394:SF1">
    <property type="entry name" value="ATP-BINDING CASSETTE SUB-FAMILY B MEMBER 10, MITOCHONDRIAL"/>
    <property type="match status" value="1"/>
</dbReference>
<keyword evidence="5 7" id="KW-1133">Transmembrane helix</keyword>
<feature type="transmembrane region" description="Helical" evidence="7">
    <location>
        <begin position="57"/>
        <end position="78"/>
    </location>
</feature>
<protein>
    <submittedName>
        <fullName evidence="10">Efflux ABC transporter, permease/ATP-binding protein</fullName>
    </submittedName>
</protein>
<dbReference type="PROSITE" id="PS50893">
    <property type="entry name" value="ABC_TRANSPORTER_2"/>
    <property type="match status" value="1"/>
</dbReference>
<dbReference type="Pfam" id="PF00005">
    <property type="entry name" value="ABC_tran"/>
    <property type="match status" value="2"/>
</dbReference>
<dbReference type="InterPro" id="IPR036640">
    <property type="entry name" value="ABC1_TM_sf"/>
</dbReference>
<organism evidence="10">
    <name type="scientific">hydrothermal vent metagenome</name>
    <dbReference type="NCBI Taxonomy" id="652676"/>
    <lineage>
        <taxon>unclassified sequences</taxon>
        <taxon>metagenomes</taxon>
        <taxon>ecological metagenomes</taxon>
    </lineage>
</organism>
<keyword evidence="6 7" id="KW-0472">Membrane</keyword>
<name>A0A3B0VPL3_9ZZZZ</name>
<dbReference type="InterPro" id="IPR003439">
    <property type="entry name" value="ABC_transporter-like_ATP-bd"/>
</dbReference>
<dbReference type="GO" id="GO:0015421">
    <property type="term" value="F:ABC-type oligopeptide transporter activity"/>
    <property type="evidence" value="ECO:0007669"/>
    <property type="project" value="TreeGrafter"/>
</dbReference>
<accession>A0A3B0VPL3</accession>
<dbReference type="GO" id="GO:0016020">
    <property type="term" value="C:membrane"/>
    <property type="evidence" value="ECO:0007669"/>
    <property type="project" value="UniProtKB-SubCell"/>
</dbReference>
<dbReference type="InterPro" id="IPR011527">
    <property type="entry name" value="ABC1_TM_dom"/>
</dbReference>
<comment type="subcellular location">
    <subcellularLocation>
        <location evidence="1">Membrane</location>
        <topology evidence="1">Multi-pass membrane protein</topology>
    </subcellularLocation>
</comment>
<dbReference type="EMBL" id="UOEY01000117">
    <property type="protein sequence ID" value="VAW41042.1"/>
    <property type="molecule type" value="Genomic_DNA"/>
</dbReference>
<dbReference type="InterPro" id="IPR003593">
    <property type="entry name" value="AAA+_ATPase"/>
</dbReference>
<keyword evidence="3" id="KW-0547">Nucleotide-binding</keyword>
<sequence>MRITRRPLFYWILRRHRPLQGLLLLVILASLFFRVFPLEMQKRIINEAIHLKDEQLLFIYCGLYMGAVVLAAVSKYAINVMQTVIGQKILVEMRSELYRHLLQLPLQFYRKVPPGTVISAMTAELNGIGFFLGGALAIPVTSVLTFLVFLGFMFSLSPLLALLSIVIYPLEMIVIPLLQKRYNRLNKKRIKTTRAMSNVVNESISGIQEIHANASYQLEEKRMSAFIETLYGLLKRLFIVKYGIKFANNMFQSFGPFILFLVGGYLTINGQFTLGALVAFLSAYEKVYDPWKEMMEYYQALQNAQVLYRQVMSTFDLQPRHPLLPDGRQPYRLQGRIELQEVSCTVDGGIKVLDRITMQIRPNEQVALVGFSGAGKTTLLLLIAQLYDASQGSLLLDGKEAGTLSKADISRNISMIAQQPFIFSGSLRDNLLYAVRANRSGDGRELPGREQLFQVIRDVGLEEDLLRFGFNSIIPWDRVLPLKQNFLHMRRIIRDQLGEHFAGVVEFYDADTFLSYSSLRDNIIFGESPGGEYDIEALPDNPVFRNFLGRSGLEPELLRLGRTLAEATVELLKKIGDDEFFFRGSPMEADEFDRYKKLVADLDGRQPQKKEEKDALLLLALRFIPGHHTIVTMPPGLAEKILQARHQFLEQIVGIDLKTYCRAAERPDGQTGASTLPRRAGDPGEGGNFIAYCPSEYLYKHSLRDNILFGATIRDTRDVEGLYEVTKQAFAREGLLDEILDIGLDFEVGSKGDRLSGGQKQKVAIARALLKDTPILIMDEATSSLDNTSQARIQKLLETRYRGNKTIIAVIHRLDLAPSYDRIFVLKAGSLVEQGTYDELMAHQGAFYELARKH</sequence>
<feature type="domain" description="ABC transporter" evidence="8">
    <location>
        <begin position="337"/>
        <end position="853"/>
    </location>
</feature>
<feature type="domain" description="ABC transmembrane type-1" evidence="9">
    <location>
        <begin position="22"/>
        <end position="303"/>
    </location>
</feature>
<dbReference type="SUPFAM" id="SSF90123">
    <property type="entry name" value="ABC transporter transmembrane region"/>
    <property type="match status" value="1"/>
</dbReference>
<keyword evidence="2 7" id="KW-0812">Transmembrane</keyword>
<dbReference type="SMART" id="SM00382">
    <property type="entry name" value="AAA"/>
    <property type="match status" value="1"/>
</dbReference>
<evidence type="ECO:0000256" key="1">
    <source>
        <dbReference type="ARBA" id="ARBA00004141"/>
    </source>
</evidence>
<keyword evidence="4 10" id="KW-0067">ATP-binding</keyword>
<feature type="transmembrane region" description="Helical" evidence="7">
    <location>
        <begin position="256"/>
        <end position="284"/>
    </location>
</feature>
<evidence type="ECO:0000256" key="4">
    <source>
        <dbReference type="ARBA" id="ARBA00022840"/>
    </source>
</evidence>
<dbReference type="InterPro" id="IPR027417">
    <property type="entry name" value="P-loop_NTPase"/>
</dbReference>